<dbReference type="STRING" id="1280514.AXFE_14650"/>
<name>A0A0D8HI54_9ACTN</name>
<evidence type="ECO:0000256" key="2">
    <source>
        <dbReference type="SAM" id="SignalP"/>
    </source>
</evidence>
<sequence>MNGKLKVVFSAVALSSVLAACGNGAASSAASSPATTSSPTTTSIGGTVKVAYAGSLVGAMVQKIGPAFQKATGVTFSGLPGGSTGLVNQIKSGTSSFDVFISAARSANDPLMGAANKNLETWYAALGTAPLVIGYNPSSSFAPALKSQKWYTVLAKPGIKIGRTDPAIDPKGKLTLELFAKESAILGNPSLTSSILGAAENPAQVFPEEALVSRLTSGQLDVGFFYSNEAAFAKIPTVPTGLNLGANFTISILTGAPDSAQAVAFVNFLYSPEGQKLLKEVGLVPESPTVTGSLAKAPKGLAL</sequence>
<dbReference type="Proteomes" id="UP000032360">
    <property type="component" value="Unassembled WGS sequence"/>
</dbReference>
<dbReference type="OrthoDB" id="9785015at2"/>
<protein>
    <submittedName>
        <fullName evidence="3">Molybdate ABC transporter periplasmic substrate-binding protein</fullName>
    </submittedName>
</protein>
<dbReference type="SUPFAM" id="SSF53850">
    <property type="entry name" value="Periplasmic binding protein-like II"/>
    <property type="match status" value="1"/>
</dbReference>
<evidence type="ECO:0000313" key="3">
    <source>
        <dbReference type="EMBL" id="KJF17670.1"/>
    </source>
</evidence>
<dbReference type="EMBL" id="JXYS01000032">
    <property type="protein sequence ID" value="KJF17670.1"/>
    <property type="molecule type" value="Genomic_DNA"/>
</dbReference>
<dbReference type="RefSeq" id="WP_082058555.1">
    <property type="nucleotide sequence ID" value="NZ_JXYS01000032.1"/>
</dbReference>
<dbReference type="AlphaFoldDB" id="A0A0D8HI54"/>
<dbReference type="GO" id="GO:0015689">
    <property type="term" value="P:molybdate ion transport"/>
    <property type="evidence" value="ECO:0007669"/>
    <property type="project" value="TreeGrafter"/>
</dbReference>
<accession>A0A0D8HI54</accession>
<dbReference type="CDD" id="cd13540">
    <property type="entry name" value="PBP2_ModA_WtpA"/>
    <property type="match status" value="1"/>
</dbReference>
<dbReference type="Pfam" id="PF13531">
    <property type="entry name" value="SBP_bac_11"/>
    <property type="match status" value="1"/>
</dbReference>
<gene>
    <name evidence="3" type="ORF">AXFE_14650</name>
</gene>
<dbReference type="PANTHER" id="PTHR30632">
    <property type="entry name" value="MOLYBDATE-BINDING PERIPLASMIC PROTEIN"/>
    <property type="match status" value="1"/>
</dbReference>
<feature type="chain" id="PRO_5039527961" evidence="2">
    <location>
        <begin position="20"/>
        <end position="303"/>
    </location>
</feature>
<dbReference type="PATRIC" id="fig|1280514.3.peg.1921"/>
<keyword evidence="2" id="KW-0732">Signal</keyword>
<dbReference type="GO" id="GO:0030973">
    <property type="term" value="F:molybdate ion binding"/>
    <property type="evidence" value="ECO:0007669"/>
    <property type="project" value="TreeGrafter"/>
</dbReference>
<evidence type="ECO:0000256" key="1">
    <source>
        <dbReference type="ARBA" id="ARBA00009438"/>
    </source>
</evidence>
<dbReference type="PROSITE" id="PS51257">
    <property type="entry name" value="PROKAR_LIPOPROTEIN"/>
    <property type="match status" value="1"/>
</dbReference>
<dbReference type="InterPro" id="IPR050682">
    <property type="entry name" value="ModA/WtpA"/>
</dbReference>
<proteinExistence type="inferred from homology"/>
<feature type="signal peptide" evidence="2">
    <location>
        <begin position="1"/>
        <end position="19"/>
    </location>
</feature>
<keyword evidence="4" id="KW-1185">Reference proteome</keyword>
<comment type="similarity">
    <text evidence="1">Belongs to the bacterial solute-binding protein 1 family. WtpA subfamily.</text>
</comment>
<organism evidence="3 4">
    <name type="scientific">Acidithrix ferrooxidans</name>
    <dbReference type="NCBI Taxonomy" id="1280514"/>
    <lineage>
        <taxon>Bacteria</taxon>
        <taxon>Bacillati</taxon>
        <taxon>Actinomycetota</taxon>
        <taxon>Acidimicrobiia</taxon>
        <taxon>Acidimicrobiales</taxon>
        <taxon>Acidimicrobiaceae</taxon>
        <taxon>Acidithrix</taxon>
    </lineage>
</organism>
<dbReference type="PANTHER" id="PTHR30632:SF16">
    <property type="entry name" value="MOLYBDATE_TUNGSTATE-BINDING PROTEIN WTPA"/>
    <property type="match status" value="1"/>
</dbReference>
<dbReference type="Gene3D" id="3.40.190.10">
    <property type="entry name" value="Periplasmic binding protein-like II"/>
    <property type="match status" value="2"/>
</dbReference>
<reference evidence="3 4" key="1">
    <citation type="submission" date="2015-01" db="EMBL/GenBank/DDBJ databases">
        <title>Draft genome of the acidophilic iron oxidizer Acidithrix ferrooxidans strain Py-F3.</title>
        <authorList>
            <person name="Poehlein A."/>
            <person name="Eisen S."/>
            <person name="Schloemann M."/>
            <person name="Johnson B.D."/>
            <person name="Daniel R."/>
            <person name="Muehling M."/>
        </authorList>
    </citation>
    <scope>NUCLEOTIDE SEQUENCE [LARGE SCALE GENOMIC DNA]</scope>
    <source>
        <strain evidence="3 4">Py-F3</strain>
    </source>
</reference>
<comment type="caution">
    <text evidence="3">The sequence shown here is derived from an EMBL/GenBank/DDBJ whole genome shotgun (WGS) entry which is preliminary data.</text>
</comment>
<evidence type="ECO:0000313" key="4">
    <source>
        <dbReference type="Proteomes" id="UP000032360"/>
    </source>
</evidence>